<comment type="caution">
    <text evidence="1">The sequence shown here is derived from an EMBL/GenBank/DDBJ whole genome shotgun (WGS) entry which is preliminary data.</text>
</comment>
<protein>
    <submittedName>
        <fullName evidence="1">Uncharacterized protein</fullName>
    </submittedName>
</protein>
<sequence>MAMCLPGPVDLLMWELRCQGASMGFPHHNHCAFNVWRNGPWTASNSHPLHTAALASAQLNQSSSRVGLKSAVQNGLGPVVLEQWLFSWSLQDGLSVGQMELCQWGSTYRNQPIQERASVLCAAFTNAFGLDSLWEQRGLFLLCDCITGEFTKLLSLDPRTGKNWEALKAFSQSLYNESLLNT</sequence>
<reference evidence="2" key="1">
    <citation type="submission" date="2024-04" db="EMBL/GenBank/DDBJ databases">
        <title>Salinicola lusitanus LLJ914,a marine bacterium isolated from the Okinawa Trough.</title>
        <authorList>
            <person name="Li J."/>
        </authorList>
    </citation>
    <scope>NUCLEOTIDE SEQUENCE [LARGE SCALE GENOMIC DNA]</scope>
</reference>
<accession>A0AAW0MTK4</accession>
<evidence type="ECO:0000313" key="2">
    <source>
        <dbReference type="Proteomes" id="UP001460270"/>
    </source>
</evidence>
<evidence type="ECO:0000313" key="1">
    <source>
        <dbReference type="EMBL" id="KAK7881693.1"/>
    </source>
</evidence>
<name>A0AAW0MTK4_9GOBI</name>
<organism evidence="1 2">
    <name type="scientific">Mugilogobius chulae</name>
    <name type="common">yellowstripe goby</name>
    <dbReference type="NCBI Taxonomy" id="88201"/>
    <lineage>
        <taxon>Eukaryota</taxon>
        <taxon>Metazoa</taxon>
        <taxon>Chordata</taxon>
        <taxon>Craniata</taxon>
        <taxon>Vertebrata</taxon>
        <taxon>Euteleostomi</taxon>
        <taxon>Actinopterygii</taxon>
        <taxon>Neopterygii</taxon>
        <taxon>Teleostei</taxon>
        <taxon>Neoteleostei</taxon>
        <taxon>Acanthomorphata</taxon>
        <taxon>Gobiaria</taxon>
        <taxon>Gobiiformes</taxon>
        <taxon>Gobioidei</taxon>
        <taxon>Gobiidae</taxon>
        <taxon>Gobionellinae</taxon>
        <taxon>Mugilogobius</taxon>
    </lineage>
</organism>
<gene>
    <name evidence="1" type="ORF">WMY93_030102</name>
</gene>
<dbReference type="EMBL" id="JBBPFD010000022">
    <property type="protein sequence ID" value="KAK7881693.1"/>
    <property type="molecule type" value="Genomic_DNA"/>
</dbReference>
<proteinExistence type="predicted"/>
<dbReference type="Proteomes" id="UP001460270">
    <property type="component" value="Unassembled WGS sequence"/>
</dbReference>
<keyword evidence="2" id="KW-1185">Reference proteome</keyword>
<dbReference type="AlphaFoldDB" id="A0AAW0MTK4"/>